<accession>A0AAN8VQ36</accession>
<dbReference type="PANTHER" id="PTHR28570:SF16">
    <property type="entry name" value="ASPARTYL AMINOPEPTIDASE-RELATED"/>
    <property type="match status" value="1"/>
</dbReference>
<proteinExistence type="predicted"/>
<keyword evidence="2" id="KW-1185">Reference proteome</keyword>
<dbReference type="GO" id="GO:0004177">
    <property type="term" value="F:aminopeptidase activity"/>
    <property type="evidence" value="ECO:0007669"/>
    <property type="project" value="InterPro"/>
</dbReference>
<protein>
    <submittedName>
        <fullName evidence="1">Peptidase M18</fullName>
    </submittedName>
</protein>
<dbReference type="SUPFAM" id="SSF53187">
    <property type="entry name" value="Zn-dependent exopeptidases"/>
    <property type="match status" value="1"/>
</dbReference>
<dbReference type="GO" id="GO:0006508">
    <property type="term" value="P:proteolysis"/>
    <property type="evidence" value="ECO:0007669"/>
    <property type="project" value="InterPro"/>
</dbReference>
<gene>
    <name evidence="1" type="ORF">RJ641_031452</name>
</gene>
<evidence type="ECO:0000313" key="1">
    <source>
        <dbReference type="EMBL" id="KAK6937944.1"/>
    </source>
</evidence>
<dbReference type="GO" id="GO:0008270">
    <property type="term" value="F:zinc ion binding"/>
    <property type="evidence" value="ECO:0007669"/>
    <property type="project" value="InterPro"/>
</dbReference>
<organism evidence="1 2">
    <name type="scientific">Dillenia turbinata</name>
    <dbReference type="NCBI Taxonomy" id="194707"/>
    <lineage>
        <taxon>Eukaryota</taxon>
        <taxon>Viridiplantae</taxon>
        <taxon>Streptophyta</taxon>
        <taxon>Embryophyta</taxon>
        <taxon>Tracheophyta</taxon>
        <taxon>Spermatophyta</taxon>
        <taxon>Magnoliopsida</taxon>
        <taxon>eudicotyledons</taxon>
        <taxon>Gunneridae</taxon>
        <taxon>Pentapetalae</taxon>
        <taxon>Dilleniales</taxon>
        <taxon>Dilleniaceae</taxon>
        <taxon>Dillenia</taxon>
    </lineage>
</organism>
<evidence type="ECO:0000313" key="2">
    <source>
        <dbReference type="Proteomes" id="UP001370490"/>
    </source>
</evidence>
<dbReference type="PANTHER" id="PTHR28570">
    <property type="entry name" value="ASPARTYL AMINOPEPTIDASE"/>
    <property type="match status" value="1"/>
</dbReference>
<name>A0AAN8VQ36_9MAGN</name>
<sequence>MDSPCLLDFENFIVKGYYPFSDSSENLEVRVVICILEFHVFVQEEAAAREPLEEACVHGNLAVFSVGAKVGNVKAGKKVLFLDISAYKDKHEENHQPKLHGELVIKTNANQHYATNAVTAFIFREIAGKHNLPAQVISTCYLMSRFGF</sequence>
<dbReference type="Proteomes" id="UP001370490">
    <property type="component" value="Unassembled WGS sequence"/>
</dbReference>
<dbReference type="InterPro" id="IPR001948">
    <property type="entry name" value="Peptidase_M18"/>
</dbReference>
<reference evidence="1 2" key="1">
    <citation type="submission" date="2023-12" db="EMBL/GenBank/DDBJ databases">
        <title>A high-quality genome assembly for Dillenia turbinata (Dilleniales).</title>
        <authorList>
            <person name="Chanderbali A."/>
        </authorList>
    </citation>
    <scope>NUCLEOTIDE SEQUENCE [LARGE SCALE GENOMIC DNA]</scope>
    <source>
        <strain evidence="1">LSX21</strain>
        <tissue evidence="1">Leaf</tissue>
    </source>
</reference>
<dbReference type="EMBL" id="JBAMMX010000006">
    <property type="protein sequence ID" value="KAK6937944.1"/>
    <property type="molecule type" value="Genomic_DNA"/>
</dbReference>
<dbReference type="Gene3D" id="3.40.630.10">
    <property type="entry name" value="Zn peptidases"/>
    <property type="match status" value="1"/>
</dbReference>
<dbReference type="Pfam" id="PF02127">
    <property type="entry name" value="Peptidase_M18"/>
    <property type="match status" value="1"/>
</dbReference>
<dbReference type="AlphaFoldDB" id="A0AAN8VQ36"/>
<comment type="caution">
    <text evidence="1">The sequence shown here is derived from an EMBL/GenBank/DDBJ whole genome shotgun (WGS) entry which is preliminary data.</text>
</comment>